<dbReference type="SUPFAM" id="SSF55008">
    <property type="entry name" value="HMA, heavy metal-associated domain"/>
    <property type="match status" value="1"/>
</dbReference>
<evidence type="ECO:0000313" key="2">
    <source>
        <dbReference type="EMBL" id="VAX14332.1"/>
    </source>
</evidence>
<reference evidence="2" key="1">
    <citation type="submission" date="2018-06" db="EMBL/GenBank/DDBJ databases">
        <authorList>
            <person name="Zhirakovskaya E."/>
        </authorList>
    </citation>
    <scope>NUCLEOTIDE SEQUENCE</scope>
</reference>
<dbReference type="AlphaFoldDB" id="A0A3B1BDZ5"/>
<evidence type="ECO:0000256" key="1">
    <source>
        <dbReference type="SAM" id="MobiDB-lite"/>
    </source>
</evidence>
<dbReference type="InterPro" id="IPR036163">
    <property type="entry name" value="HMA_dom_sf"/>
</dbReference>
<dbReference type="EMBL" id="UOFZ01000170">
    <property type="protein sequence ID" value="VAX14332.1"/>
    <property type="molecule type" value="Genomic_DNA"/>
</dbReference>
<name>A0A3B1BDZ5_9ZZZZ</name>
<protein>
    <recommendedName>
        <fullName evidence="3">HMA domain-containing protein</fullName>
    </recommendedName>
</protein>
<gene>
    <name evidence="2" type="ORF">MNBD_GAMMA24-64</name>
</gene>
<dbReference type="GO" id="GO:0046872">
    <property type="term" value="F:metal ion binding"/>
    <property type="evidence" value="ECO:0007669"/>
    <property type="project" value="InterPro"/>
</dbReference>
<organism evidence="2">
    <name type="scientific">hydrothermal vent metagenome</name>
    <dbReference type="NCBI Taxonomy" id="652676"/>
    <lineage>
        <taxon>unclassified sequences</taxon>
        <taxon>metagenomes</taxon>
        <taxon>ecological metagenomes</taxon>
    </lineage>
</organism>
<evidence type="ECO:0008006" key="3">
    <source>
        <dbReference type="Google" id="ProtNLM"/>
    </source>
</evidence>
<feature type="region of interest" description="Disordered" evidence="1">
    <location>
        <begin position="1"/>
        <end position="24"/>
    </location>
</feature>
<sequence length="102" mass="11272">MNVTELPISEKKEKAAEVSSTEMDEPAVKQVEVLIHTRDALNESGAEQVMQKLNHVTGVSDTRYSPAKNHLLIVSYNPRAVKPVQLLNAMRELGHQAQLVGL</sequence>
<proteinExistence type="predicted"/>
<accession>A0A3B1BDZ5</accession>